<protein>
    <submittedName>
        <fullName evidence="2">Uncharacterized protein</fullName>
    </submittedName>
</protein>
<gene>
    <name evidence="2" type="ORF">FRX48_09273</name>
</gene>
<reference evidence="2 3" key="1">
    <citation type="submission" date="2019-09" db="EMBL/GenBank/DDBJ databases">
        <title>The hologenome of the rock-dwelling lichen Lasallia pustulata.</title>
        <authorList>
            <person name="Greshake Tzovaras B."/>
            <person name="Segers F."/>
            <person name="Bicker A."/>
            <person name="Dal Grande F."/>
            <person name="Otte J."/>
            <person name="Hankeln T."/>
            <person name="Schmitt I."/>
            <person name="Ebersberger I."/>
        </authorList>
    </citation>
    <scope>NUCLEOTIDE SEQUENCE [LARGE SCALE GENOMIC DNA]</scope>
    <source>
        <strain evidence="2">A1-1</strain>
    </source>
</reference>
<sequence length="198" mass="20814">MAPPKNVVARAQAYAISAGDWEARLVGYPSEAVVGYPSEALVGAGAVFPEEDTLSVGLLTQLCTPARAKWYLLKTGDDELLRLRCGSGAKLGKQLNRPGPFRQGMVEAVLVALWGEEAVTPCEKPRSVLSGPFTDCLVVSDTVDQHVQACANCLFSSKEKEGPGHPAFVDSSPHEVGRRTVAASGAREAPSAPPRGGS</sequence>
<evidence type="ECO:0000256" key="1">
    <source>
        <dbReference type="SAM" id="MobiDB-lite"/>
    </source>
</evidence>
<dbReference type="Pfam" id="PF12511">
    <property type="entry name" value="DUF3716"/>
    <property type="match status" value="1"/>
</dbReference>
<dbReference type="Proteomes" id="UP000324767">
    <property type="component" value="Unassembled WGS sequence"/>
</dbReference>
<proteinExistence type="predicted"/>
<evidence type="ECO:0000313" key="2">
    <source>
        <dbReference type="EMBL" id="KAA6406975.1"/>
    </source>
</evidence>
<organism evidence="2 3">
    <name type="scientific">Lasallia pustulata</name>
    <dbReference type="NCBI Taxonomy" id="136370"/>
    <lineage>
        <taxon>Eukaryota</taxon>
        <taxon>Fungi</taxon>
        <taxon>Dikarya</taxon>
        <taxon>Ascomycota</taxon>
        <taxon>Pezizomycotina</taxon>
        <taxon>Lecanoromycetes</taxon>
        <taxon>OSLEUM clade</taxon>
        <taxon>Umbilicariomycetidae</taxon>
        <taxon>Umbilicariales</taxon>
        <taxon>Umbilicariaceae</taxon>
        <taxon>Lasallia</taxon>
    </lineage>
</organism>
<comment type="caution">
    <text evidence="2">The sequence shown here is derived from an EMBL/GenBank/DDBJ whole genome shotgun (WGS) entry which is preliminary data.</text>
</comment>
<accession>A0A5M8PCL9</accession>
<name>A0A5M8PCL9_9LECA</name>
<dbReference type="EMBL" id="VXIT01000021">
    <property type="protein sequence ID" value="KAA6406975.1"/>
    <property type="molecule type" value="Genomic_DNA"/>
</dbReference>
<evidence type="ECO:0000313" key="3">
    <source>
        <dbReference type="Proteomes" id="UP000324767"/>
    </source>
</evidence>
<dbReference type="InterPro" id="IPR022190">
    <property type="entry name" value="DUF3716"/>
</dbReference>
<dbReference type="AlphaFoldDB" id="A0A5M8PCL9"/>
<feature type="region of interest" description="Disordered" evidence="1">
    <location>
        <begin position="159"/>
        <end position="198"/>
    </location>
</feature>